<dbReference type="Proteomes" id="UP001240150">
    <property type="component" value="Chromosome"/>
</dbReference>
<dbReference type="EC" id="2.1.1.-" evidence="4"/>
<keyword evidence="1 4" id="KW-0489">Methyltransferase</keyword>
<reference evidence="4 5" key="1">
    <citation type="submission" date="2023-06" db="EMBL/GenBank/DDBJ databases">
        <authorList>
            <person name="Yushchuk O."/>
            <person name="Binda E."/>
            <person name="Ruckert-Reed C."/>
            <person name="Fedorenko V."/>
            <person name="Kalinowski J."/>
            <person name="Marinelli F."/>
        </authorList>
    </citation>
    <scope>NUCLEOTIDE SEQUENCE [LARGE SCALE GENOMIC DNA]</scope>
    <source>
        <strain evidence="4 5">NRRL 3884</strain>
    </source>
</reference>
<dbReference type="InterPro" id="IPR029063">
    <property type="entry name" value="SAM-dependent_MTases_sf"/>
</dbReference>
<gene>
    <name evidence="4" type="ORF">ACTOB_003467</name>
</gene>
<keyword evidence="5" id="KW-1185">Reference proteome</keyword>
<dbReference type="InterPro" id="IPR041698">
    <property type="entry name" value="Methyltransf_25"/>
</dbReference>
<evidence type="ECO:0000256" key="1">
    <source>
        <dbReference type="ARBA" id="ARBA00022603"/>
    </source>
</evidence>
<dbReference type="Pfam" id="PF13649">
    <property type="entry name" value="Methyltransf_25"/>
    <property type="match status" value="1"/>
</dbReference>
<organism evidence="4 5">
    <name type="scientific">Actinoplanes oblitus</name>
    <dbReference type="NCBI Taxonomy" id="3040509"/>
    <lineage>
        <taxon>Bacteria</taxon>
        <taxon>Bacillati</taxon>
        <taxon>Actinomycetota</taxon>
        <taxon>Actinomycetes</taxon>
        <taxon>Micromonosporales</taxon>
        <taxon>Micromonosporaceae</taxon>
        <taxon>Actinoplanes</taxon>
    </lineage>
</organism>
<evidence type="ECO:0000259" key="3">
    <source>
        <dbReference type="Pfam" id="PF13649"/>
    </source>
</evidence>
<dbReference type="CDD" id="cd02440">
    <property type="entry name" value="AdoMet_MTases"/>
    <property type="match status" value="1"/>
</dbReference>
<dbReference type="GO" id="GO:0008168">
    <property type="term" value="F:methyltransferase activity"/>
    <property type="evidence" value="ECO:0007669"/>
    <property type="project" value="UniProtKB-KW"/>
</dbReference>
<dbReference type="Gene3D" id="3.40.50.150">
    <property type="entry name" value="Vaccinia Virus protein VP39"/>
    <property type="match status" value="1"/>
</dbReference>
<evidence type="ECO:0000313" key="5">
    <source>
        <dbReference type="Proteomes" id="UP001240150"/>
    </source>
</evidence>
<dbReference type="PANTHER" id="PTHR43861">
    <property type="entry name" value="TRANS-ACONITATE 2-METHYLTRANSFERASE-RELATED"/>
    <property type="match status" value="1"/>
</dbReference>
<dbReference type="SUPFAM" id="SSF53335">
    <property type="entry name" value="S-adenosyl-L-methionine-dependent methyltransferases"/>
    <property type="match status" value="1"/>
</dbReference>
<dbReference type="PANTHER" id="PTHR43861:SF1">
    <property type="entry name" value="TRANS-ACONITATE 2-METHYLTRANSFERASE"/>
    <property type="match status" value="1"/>
</dbReference>
<sequence>MHDEQVRDAYAGMAGLYIELLGTTRQVDAADLAFIGRHLTIPDGEVLDLGCGPGHLTDYLRSRGVDATGIDMVPPFIAYSRTAYPDGRYRLGSMAGLDAESGSVAGVLAWFSLIHVPAPELDVLLAEIRRVMAPGGTLVTGIFTGDAVEEFDHKVVTAYRWPADEFSGRLARLGFTEIDREHRRAEGTNRPYAAIAAVLDAG</sequence>
<protein>
    <submittedName>
        <fullName evidence="4">Class I SAM-dependent methyltransferase</fullName>
        <ecNumber evidence="4">2.1.1.-</ecNumber>
    </submittedName>
</protein>
<feature type="domain" description="Methyltransferase" evidence="3">
    <location>
        <begin position="46"/>
        <end position="136"/>
    </location>
</feature>
<evidence type="ECO:0000256" key="2">
    <source>
        <dbReference type="ARBA" id="ARBA00022679"/>
    </source>
</evidence>
<proteinExistence type="predicted"/>
<evidence type="ECO:0000313" key="4">
    <source>
        <dbReference type="EMBL" id="WIM99802.1"/>
    </source>
</evidence>
<name>A0ABY8WQR4_9ACTN</name>
<dbReference type="EMBL" id="CP126980">
    <property type="protein sequence ID" value="WIM99802.1"/>
    <property type="molecule type" value="Genomic_DNA"/>
</dbReference>
<keyword evidence="2 4" id="KW-0808">Transferase</keyword>
<dbReference type="GO" id="GO:0032259">
    <property type="term" value="P:methylation"/>
    <property type="evidence" value="ECO:0007669"/>
    <property type="project" value="UniProtKB-KW"/>
</dbReference>
<accession>A0ABY8WQR4</accession>